<evidence type="ECO:0000256" key="11">
    <source>
        <dbReference type="HAMAP-Rule" id="MF_00356"/>
    </source>
</evidence>
<evidence type="ECO:0000256" key="1">
    <source>
        <dbReference type="ARBA" id="ARBA00003452"/>
    </source>
</evidence>
<dbReference type="InterPro" id="IPR040982">
    <property type="entry name" value="DNA_pol3_finger"/>
</dbReference>
<sequence>MEKLKWLLSEELRIFNKEELEKLLSKAEFKWEFSPNKDHFFLIFEYFKEPAPKELFALFNFSSQVCTLVVRLNYLYNSTSLHRLLLSWFETYASFAEEEQSKAFKGSFKEVHLCFEFPQVILKALNIAYEKYFQKYLSNLQAFLEFVFEQKQIYLSIAKVEQVPLVPSTSPSNYVPEELLRTSSASSLIPTPSPILSGSIKTLDSRGKGTFKLYFFQEVENYNFRGQKMYKVGFTNFTEHYLLALGRLSSPEEKEKSLKILKVGNWFEIEFQLDEKSLSNSKTLSNYDGWLLNCSEVDFPEGLKLIDNSPKKAFSLNVYTKYSSFDGLFSSEQWAELAKSLGHEVIAFTDFNNVHVFPEAEKSAKKYGLKPLYGSEIEVVPENLKILSNLHLLEPNSAVVYSIFDLETTGLNPLFDEIIEIYIVKYSNGIIMDHYHSYLKCEKKLSSEIIDLTHITDEKLDLLGRDKIQVLKEVKEYVSGTILMAHNGLEFDLPFLNAQYKKAKLEPIQAPLLDTILLAKALEGEKKSKSYSLFALSKKMSFNVVERELHSAEYDTQCLLRLWKQWEKQLYEFSIDPYVYEQLDGINTLFNSKKMLRNYFGSNVIFFAKNQEGIRSLYELISKAHIDCFVDKPQLDWESIQEKRKDLILISSPTNSVMLDALFKDDYELFLEEGKKLDYLSLPPPSHFLHEIHRKRYTLEEIQGLLKKFYRWSKECNFKVMANYCLKFKWYEEIEQYKVIVHAKNIGGKRHPLFSSKFSNDVLPDLSFRTTERFIKEFEFLGLTEEQTEELFFKYREEIVDSISSDIKIHISTLSLPKIDGAFENIKNYVNRKLSNKYGPKPNSYLVATLNRELQGIQENGYETVYWCAHLLVQRSKSEGFLVGSRGSVGSSFLAYVLEISEVNPLPPHYYCSKCSYFLLKENTKESGFDLPKRKCPNCNLELHKDGQHIPFETFLGLERKKVPDIDLNFSGQYQQKAHNFLRELFGRDNTFRAGTISAVAEKTAFALARNYLLDNEIEFNKGKLHWLSSRLTDIKRTTGQHPGGIIVIPKGDSIYNYTPVNYPANDTTSDWLTTHFEKDALKDSLFKFDILGQDDPTMLALLSKLTNQNLDTISYNDKKILKMFSDISVLEIPSDKLELIGETVGTLGLPEFGTEKTREIVKACREKLNHFSDLIRISGISHGKNVWKNNIDRLISNHQLNLSEVITCRDDIMNYLLDKKIGIDIAFRIAESVRNGRGIPQEHLKLLKDFKVPEWYIACANKITYIFPKAHATAYVLMCWKIAYFKLYYPVEFYAAYFTITNKHFDIESLITNDLLEIKRKYQEYKIRVKSKSSKENAEKSKYLVMIYEVALEMISRGIKFRMVQLNESLASTFKPDRINRTILLPFSCILGLGAITASQLEEEREKNGAYKDRADLESRVKLNINILKLFENLEIIGPKVI</sequence>
<dbReference type="InterPro" id="IPR016195">
    <property type="entry name" value="Pol/histidinol_Pase-like"/>
</dbReference>
<feature type="domain" description="Polymerase/histidinol phosphatase N-terminal" evidence="13">
    <location>
        <begin position="314"/>
        <end position="381"/>
    </location>
</feature>
<evidence type="ECO:0000256" key="9">
    <source>
        <dbReference type="ARBA" id="ARBA00022932"/>
    </source>
</evidence>
<dbReference type="SMART" id="SM00481">
    <property type="entry name" value="POLIIIAc"/>
    <property type="match status" value="1"/>
</dbReference>
<keyword evidence="5 11" id="KW-0235">DNA replication</keyword>
<dbReference type="PANTHER" id="PTHR32294:SF5">
    <property type="entry name" value="DNA POLYMERASE III POLC-TYPE"/>
    <property type="match status" value="1"/>
</dbReference>
<dbReference type="EC" id="2.7.7.7" evidence="11"/>
<evidence type="ECO:0000256" key="8">
    <source>
        <dbReference type="ARBA" id="ARBA00022839"/>
    </source>
</evidence>
<keyword evidence="2 11" id="KW-0963">Cytoplasm</keyword>
<keyword evidence="8 11" id="KW-0269">Exonuclease</keyword>
<keyword evidence="3 11" id="KW-0808">Transferase</keyword>
<dbReference type="GO" id="GO:0003887">
    <property type="term" value="F:DNA-directed DNA polymerase activity"/>
    <property type="evidence" value="ECO:0007669"/>
    <property type="project" value="UniProtKB-UniRule"/>
</dbReference>
<dbReference type="InterPro" id="IPR011708">
    <property type="entry name" value="DNA_pol3_alpha_NTPase_dom"/>
</dbReference>
<keyword evidence="6 11" id="KW-0540">Nuclease</keyword>
<evidence type="ECO:0000256" key="5">
    <source>
        <dbReference type="ARBA" id="ARBA00022705"/>
    </source>
</evidence>
<dbReference type="InterPro" id="IPR006308">
    <property type="entry name" value="Pol_III_a_PolC-type_gram_pos"/>
</dbReference>
<dbReference type="InterPro" id="IPR006054">
    <property type="entry name" value="DnaQ"/>
</dbReference>
<evidence type="ECO:0000256" key="10">
    <source>
        <dbReference type="ARBA" id="ARBA00049244"/>
    </source>
</evidence>
<dbReference type="FunFam" id="3.30.420.10:FF:000045">
    <property type="entry name" value="3'-5' exonuclease DinG"/>
    <property type="match status" value="1"/>
</dbReference>
<feature type="domain" description="Exonuclease" evidence="12">
    <location>
        <begin position="400"/>
        <end position="572"/>
    </location>
</feature>
<evidence type="ECO:0000256" key="6">
    <source>
        <dbReference type="ARBA" id="ARBA00022722"/>
    </source>
</evidence>
<dbReference type="Gene3D" id="1.10.150.700">
    <property type="entry name" value="PolC, middle finger domain"/>
    <property type="match status" value="1"/>
</dbReference>
<dbReference type="NCBIfam" id="NF001688">
    <property type="entry name" value="PRK00448.1"/>
    <property type="match status" value="1"/>
</dbReference>
<keyword evidence="9 11" id="KW-0239">DNA-directed DNA polymerase</keyword>
<dbReference type="NCBIfam" id="TIGR00573">
    <property type="entry name" value="dnaq"/>
    <property type="match status" value="1"/>
</dbReference>
<protein>
    <recommendedName>
        <fullName evidence="11">DNA polymerase III PolC-type</fullName>
        <shortName evidence="11">PolIII</shortName>
        <ecNumber evidence="11">2.7.7.7</ecNumber>
    </recommendedName>
</protein>
<dbReference type="PANTHER" id="PTHR32294">
    <property type="entry name" value="DNA POLYMERASE III SUBUNIT ALPHA"/>
    <property type="match status" value="1"/>
</dbReference>
<comment type="catalytic activity">
    <reaction evidence="10 11">
        <text>DNA(n) + a 2'-deoxyribonucleoside 5'-triphosphate = DNA(n+1) + diphosphate</text>
        <dbReference type="Rhea" id="RHEA:22508"/>
        <dbReference type="Rhea" id="RHEA-COMP:17339"/>
        <dbReference type="Rhea" id="RHEA-COMP:17340"/>
        <dbReference type="ChEBI" id="CHEBI:33019"/>
        <dbReference type="ChEBI" id="CHEBI:61560"/>
        <dbReference type="ChEBI" id="CHEBI:173112"/>
        <dbReference type="EC" id="2.7.7.7"/>
    </reaction>
</comment>
<dbReference type="HAMAP" id="MF_00356">
    <property type="entry name" value="DNApol_PolC"/>
    <property type="match status" value="1"/>
</dbReference>
<keyword evidence="15" id="KW-1185">Reference proteome</keyword>
<dbReference type="GO" id="GO:0006261">
    <property type="term" value="P:DNA-templated DNA replication"/>
    <property type="evidence" value="ECO:0007669"/>
    <property type="project" value="UniProtKB-UniRule"/>
</dbReference>
<dbReference type="InterPro" id="IPR036397">
    <property type="entry name" value="RNaseH_sf"/>
</dbReference>
<keyword evidence="7 11" id="KW-0378">Hydrolase</keyword>
<evidence type="ECO:0000256" key="4">
    <source>
        <dbReference type="ARBA" id="ARBA00022695"/>
    </source>
</evidence>
<dbReference type="Gene3D" id="3.30.420.10">
    <property type="entry name" value="Ribonuclease H-like superfamily/Ribonuclease H"/>
    <property type="match status" value="1"/>
</dbReference>
<dbReference type="InterPro" id="IPR003141">
    <property type="entry name" value="Pol/His_phosphatase_N"/>
</dbReference>
<dbReference type="Gene3D" id="1.10.150.870">
    <property type="match status" value="1"/>
</dbReference>
<dbReference type="Proteomes" id="UP000249762">
    <property type="component" value="Unassembled WGS sequence"/>
</dbReference>
<dbReference type="InterPro" id="IPR044923">
    <property type="entry name" value="PolC_middle_finger_sf"/>
</dbReference>
<evidence type="ECO:0000259" key="13">
    <source>
        <dbReference type="SMART" id="SM00481"/>
    </source>
</evidence>
<dbReference type="InterPro" id="IPR029460">
    <property type="entry name" value="DNAPol_HHH"/>
</dbReference>
<dbReference type="Pfam" id="PF14579">
    <property type="entry name" value="HHH_6"/>
    <property type="match status" value="1"/>
</dbReference>
<reference evidence="15" key="1">
    <citation type="submission" date="2018-06" db="EMBL/GenBank/DDBJ databases">
        <authorList>
            <person name="Martinez Ocampo F."/>
            <person name="Quiroz Castaneda R.E."/>
            <person name="Rojas Lopez X."/>
        </authorList>
    </citation>
    <scope>NUCLEOTIDE SEQUENCE [LARGE SCALE GENOMIC DNA]</scope>
    <source>
        <strain evidence="15">INIFAP02</strain>
    </source>
</reference>
<dbReference type="SUPFAM" id="SSF53098">
    <property type="entry name" value="Ribonuclease H-like"/>
    <property type="match status" value="1"/>
</dbReference>
<dbReference type="InterPro" id="IPR004805">
    <property type="entry name" value="DnaE2/DnaE/PolC"/>
</dbReference>
<dbReference type="RefSeq" id="WP_112665076.1">
    <property type="nucleotide sequence ID" value="NZ_QKVO01000002.1"/>
</dbReference>
<dbReference type="Gene3D" id="6.10.140.1510">
    <property type="match status" value="1"/>
</dbReference>
<dbReference type="GO" id="GO:0008408">
    <property type="term" value="F:3'-5' exonuclease activity"/>
    <property type="evidence" value="ECO:0007669"/>
    <property type="project" value="UniProtKB-UniRule"/>
</dbReference>
<dbReference type="InterPro" id="IPR012337">
    <property type="entry name" value="RNaseH-like_sf"/>
</dbReference>
<dbReference type="Gene3D" id="3.20.20.140">
    <property type="entry name" value="Metal-dependent hydrolases"/>
    <property type="match status" value="2"/>
</dbReference>
<dbReference type="OrthoDB" id="9804290at2"/>
<dbReference type="GO" id="GO:0005737">
    <property type="term" value="C:cytoplasm"/>
    <property type="evidence" value="ECO:0007669"/>
    <property type="project" value="UniProtKB-SubCell"/>
</dbReference>
<dbReference type="CDD" id="cd06127">
    <property type="entry name" value="DEDDh"/>
    <property type="match status" value="1"/>
</dbReference>
<evidence type="ECO:0000313" key="14">
    <source>
        <dbReference type="EMBL" id="RAO95164.1"/>
    </source>
</evidence>
<accession>A0A328PLA2</accession>
<dbReference type="Pfam" id="PF07733">
    <property type="entry name" value="DNA_pol3_alpha"/>
    <property type="match status" value="2"/>
</dbReference>
<keyword evidence="4 11" id="KW-0548">Nucleotidyltransferase</keyword>
<evidence type="ECO:0000256" key="7">
    <source>
        <dbReference type="ARBA" id="ARBA00022801"/>
    </source>
</evidence>
<organism evidence="14 15">
    <name type="scientific">Mycoplasma wenyonii</name>
    <dbReference type="NCBI Taxonomy" id="65123"/>
    <lineage>
        <taxon>Bacteria</taxon>
        <taxon>Bacillati</taxon>
        <taxon>Mycoplasmatota</taxon>
        <taxon>Mollicutes</taxon>
        <taxon>Mycoplasmataceae</taxon>
        <taxon>Mycoplasma</taxon>
    </lineage>
</organism>
<evidence type="ECO:0000313" key="15">
    <source>
        <dbReference type="Proteomes" id="UP000249762"/>
    </source>
</evidence>
<comment type="function">
    <text evidence="1 11">Required for replicative DNA synthesis. This DNA polymerase also exhibits 3' to 5' exonuclease activity.</text>
</comment>
<dbReference type="InterPro" id="IPR013520">
    <property type="entry name" value="Ribonucl_H"/>
</dbReference>
<comment type="similarity">
    <text evidence="11">Belongs to the DNA polymerase type-C family. PolC subfamily.</text>
</comment>
<comment type="subcellular location">
    <subcellularLocation>
        <location evidence="11">Cytoplasm</location>
    </subcellularLocation>
</comment>
<comment type="caution">
    <text evidence="14">The sequence shown here is derived from an EMBL/GenBank/DDBJ whole genome shotgun (WGS) entry which is preliminary data.</text>
</comment>
<dbReference type="SMART" id="SM00479">
    <property type="entry name" value="EXOIII"/>
    <property type="match status" value="1"/>
</dbReference>
<dbReference type="EMBL" id="QKVO01000002">
    <property type="protein sequence ID" value="RAO95164.1"/>
    <property type="molecule type" value="Genomic_DNA"/>
</dbReference>
<dbReference type="Pfam" id="PF17657">
    <property type="entry name" value="DNA_pol3_finger"/>
    <property type="match status" value="1"/>
</dbReference>
<name>A0A328PLA2_9MOLU</name>
<dbReference type="Gene3D" id="3.30.1900.20">
    <property type="match status" value="2"/>
</dbReference>
<gene>
    <name evidence="11" type="primary">polC</name>
    <name evidence="14" type="ORF">DNK47_00860</name>
</gene>
<dbReference type="Pfam" id="PF00929">
    <property type="entry name" value="RNase_T"/>
    <property type="match status" value="1"/>
</dbReference>
<evidence type="ECO:0000256" key="2">
    <source>
        <dbReference type="ARBA" id="ARBA00022490"/>
    </source>
</evidence>
<evidence type="ECO:0000259" key="12">
    <source>
        <dbReference type="SMART" id="SM00479"/>
    </source>
</evidence>
<evidence type="ECO:0000256" key="3">
    <source>
        <dbReference type="ARBA" id="ARBA00022679"/>
    </source>
</evidence>
<dbReference type="NCBIfam" id="TIGR01405">
    <property type="entry name" value="polC_Gram_pos"/>
    <property type="match status" value="1"/>
</dbReference>
<dbReference type="GO" id="GO:0003677">
    <property type="term" value="F:DNA binding"/>
    <property type="evidence" value="ECO:0007669"/>
    <property type="project" value="UniProtKB-UniRule"/>
</dbReference>
<dbReference type="SUPFAM" id="SSF89550">
    <property type="entry name" value="PHP domain-like"/>
    <property type="match status" value="1"/>
</dbReference>
<proteinExistence type="inferred from homology"/>